<name>A0A9N8YRF3_9GLOM</name>
<feature type="domain" description="Ubiquitin-like" evidence="1">
    <location>
        <begin position="1"/>
        <end position="69"/>
    </location>
</feature>
<proteinExistence type="predicted"/>
<evidence type="ECO:0000313" key="2">
    <source>
        <dbReference type="EMBL" id="CAG8442932.1"/>
    </source>
</evidence>
<dbReference type="InterPro" id="IPR019956">
    <property type="entry name" value="Ubiquitin_dom"/>
</dbReference>
<gene>
    <name evidence="2" type="ORF">DEBURN_LOCUS1586</name>
</gene>
<dbReference type="InterPro" id="IPR029071">
    <property type="entry name" value="Ubiquitin-like_domsf"/>
</dbReference>
<dbReference type="SUPFAM" id="SSF54236">
    <property type="entry name" value="Ubiquitin-like"/>
    <property type="match status" value="1"/>
</dbReference>
<evidence type="ECO:0000313" key="3">
    <source>
        <dbReference type="Proteomes" id="UP000789706"/>
    </source>
</evidence>
<dbReference type="PROSITE" id="PS50053">
    <property type="entry name" value="UBIQUITIN_2"/>
    <property type="match status" value="1"/>
</dbReference>
<dbReference type="Gene3D" id="3.10.20.90">
    <property type="entry name" value="Phosphatidylinositol 3-kinase Catalytic Subunit, Chain A, domain 1"/>
    <property type="match status" value="1"/>
</dbReference>
<dbReference type="InterPro" id="IPR000626">
    <property type="entry name" value="Ubiquitin-like_dom"/>
</dbReference>
<organism evidence="2 3">
    <name type="scientific">Diversispora eburnea</name>
    <dbReference type="NCBI Taxonomy" id="1213867"/>
    <lineage>
        <taxon>Eukaryota</taxon>
        <taxon>Fungi</taxon>
        <taxon>Fungi incertae sedis</taxon>
        <taxon>Mucoromycota</taxon>
        <taxon>Glomeromycotina</taxon>
        <taxon>Glomeromycetes</taxon>
        <taxon>Diversisporales</taxon>
        <taxon>Diversisporaceae</taxon>
        <taxon>Diversispora</taxon>
    </lineage>
</organism>
<dbReference type="SMART" id="SM00213">
    <property type="entry name" value="UBQ"/>
    <property type="match status" value="1"/>
</dbReference>
<protein>
    <submittedName>
        <fullName evidence="2">12013_t:CDS:1</fullName>
    </submittedName>
</protein>
<dbReference type="EMBL" id="CAJVPK010000072">
    <property type="protein sequence ID" value="CAG8442932.1"/>
    <property type="molecule type" value="Genomic_DNA"/>
</dbReference>
<dbReference type="PANTHER" id="PTHR10666">
    <property type="entry name" value="UBIQUITIN"/>
    <property type="match status" value="1"/>
</dbReference>
<dbReference type="Proteomes" id="UP000789706">
    <property type="component" value="Unassembled WGS sequence"/>
</dbReference>
<sequence length="113" mass="12997">MKIHVKILTGNSTEIEIKPSEKILKIKQSIERLKGIPTNSQRIYFFGEILDDNNTIADYDIQNGSSIHLKYLLRENMQINVEINYEAESVNTKFVKIGVKPTDKIWSYSHSGI</sequence>
<keyword evidence="3" id="KW-1185">Reference proteome</keyword>
<dbReference type="Pfam" id="PF00240">
    <property type="entry name" value="ubiquitin"/>
    <property type="match status" value="1"/>
</dbReference>
<comment type="caution">
    <text evidence="2">The sequence shown here is derived from an EMBL/GenBank/DDBJ whole genome shotgun (WGS) entry which is preliminary data.</text>
</comment>
<dbReference type="AlphaFoldDB" id="A0A9N8YRF3"/>
<evidence type="ECO:0000259" key="1">
    <source>
        <dbReference type="PROSITE" id="PS50053"/>
    </source>
</evidence>
<dbReference type="InterPro" id="IPR050158">
    <property type="entry name" value="Ubiquitin_ubiquitin-like"/>
</dbReference>
<reference evidence="2" key="1">
    <citation type="submission" date="2021-06" db="EMBL/GenBank/DDBJ databases">
        <authorList>
            <person name="Kallberg Y."/>
            <person name="Tangrot J."/>
            <person name="Rosling A."/>
        </authorList>
    </citation>
    <scope>NUCLEOTIDE SEQUENCE</scope>
    <source>
        <strain evidence="2">AZ414A</strain>
    </source>
</reference>
<accession>A0A9N8YRF3</accession>
<dbReference type="OrthoDB" id="428577at2759"/>
<dbReference type="PRINTS" id="PR00348">
    <property type="entry name" value="UBIQUITIN"/>
</dbReference>